<sequence length="152" mass="17276">MSFLNAVINKVKDEALREQLQERVDIIQHKIKFMDKVPVACLDTSNKVNYSLEEVIVDAGGLLHDFIDTAKVVIYMEKGRTMLELMGIVPPLLGKTWPAVAYNRVYLMNGQDLDFDDPEDLVALLEDIAEMLHPGFFVFGNEGIDWLSFKTQ</sequence>
<reference evidence="2" key="1">
    <citation type="submission" date="2017-04" db="EMBL/GenBank/DDBJ databases">
        <authorList>
            <person name="Varghese N."/>
            <person name="Submissions S."/>
        </authorList>
    </citation>
    <scope>NUCLEOTIDE SEQUENCE [LARGE SCALE GENOMIC DNA]</scope>
    <source>
        <strain evidence="2">DSM 12126</strain>
    </source>
</reference>
<evidence type="ECO:0000313" key="2">
    <source>
        <dbReference type="Proteomes" id="UP000192756"/>
    </source>
</evidence>
<evidence type="ECO:0000313" key="1">
    <source>
        <dbReference type="EMBL" id="SMC57434.1"/>
    </source>
</evidence>
<proteinExistence type="predicted"/>
<dbReference type="Proteomes" id="UP000192756">
    <property type="component" value="Unassembled WGS sequence"/>
</dbReference>
<evidence type="ECO:0008006" key="3">
    <source>
        <dbReference type="Google" id="ProtNLM"/>
    </source>
</evidence>
<keyword evidence="2" id="KW-1185">Reference proteome</keyword>
<dbReference type="EMBL" id="FWXT01000001">
    <property type="protein sequence ID" value="SMC57434.1"/>
    <property type="molecule type" value="Genomic_DNA"/>
</dbReference>
<dbReference type="OrthoDB" id="794310at2"/>
<accession>A0A1W2A9W5</accession>
<gene>
    <name evidence="1" type="ORF">SAMN04488524_1275</name>
</gene>
<dbReference type="STRING" id="151894.SAMN04488524_1275"/>
<protein>
    <recommendedName>
        <fullName evidence="3">Iron complex transport system substrate-binding protein</fullName>
    </recommendedName>
</protein>
<name>A0A1W2A9W5_9SPHI</name>
<organism evidence="1 2">
    <name type="scientific">Pedobacter africanus</name>
    <dbReference type="NCBI Taxonomy" id="151894"/>
    <lineage>
        <taxon>Bacteria</taxon>
        <taxon>Pseudomonadati</taxon>
        <taxon>Bacteroidota</taxon>
        <taxon>Sphingobacteriia</taxon>
        <taxon>Sphingobacteriales</taxon>
        <taxon>Sphingobacteriaceae</taxon>
        <taxon>Pedobacter</taxon>
    </lineage>
</organism>
<dbReference type="RefSeq" id="WP_084237528.1">
    <property type="nucleotide sequence ID" value="NZ_FWXT01000001.1"/>
</dbReference>
<dbReference type="AlphaFoldDB" id="A0A1W2A9W5"/>